<keyword evidence="2" id="KW-1185">Reference proteome</keyword>
<dbReference type="AlphaFoldDB" id="A0AAD7J982"/>
<organism evidence="1 2">
    <name type="scientific">Mycena metata</name>
    <dbReference type="NCBI Taxonomy" id="1033252"/>
    <lineage>
        <taxon>Eukaryota</taxon>
        <taxon>Fungi</taxon>
        <taxon>Dikarya</taxon>
        <taxon>Basidiomycota</taxon>
        <taxon>Agaricomycotina</taxon>
        <taxon>Agaricomycetes</taxon>
        <taxon>Agaricomycetidae</taxon>
        <taxon>Agaricales</taxon>
        <taxon>Marasmiineae</taxon>
        <taxon>Mycenaceae</taxon>
        <taxon>Mycena</taxon>
    </lineage>
</organism>
<reference evidence="1" key="1">
    <citation type="submission" date="2023-03" db="EMBL/GenBank/DDBJ databases">
        <title>Massive genome expansion in bonnet fungi (Mycena s.s.) driven by repeated elements and novel gene families across ecological guilds.</title>
        <authorList>
            <consortium name="Lawrence Berkeley National Laboratory"/>
            <person name="Harder C.B."/>
            <person name="Miyauchi S."/>
            <person name="Viragh M."/>
            <person name="Kuo A."/>
            <person name="Thoen E."/>
            <person name="Andreopoulos B."/>
            <person name="Lu D."/>
            <person name="Skrede I."/>
            <person name="Drula E."/>
            <person name="Henrissat B."/>
            <person name="Morin E."/>
            <person name="Kohler A."/>
            <person name="Barry K."/>
            <person name="LaButti K."/>
            <person name="Morin E."/>
            <person name="Salamov A."/>
            <person name="Lipzen A."/>
            <person name="Mereny Z."/>
            <person name="Hegedus B."/>
            <person name="Baldrian P."/>
            <person name="Stursova M."/>
            <person name="Weitz H."/>
            <person name="Taylor A."/>
            <person name="Grigoriev I.V."/>
            <person name="Nagy L.G."/>
            <person name="Martin F."/>
            <person name="Kauserud H."/>
        </authorList>
    </citation>
    <scope>NUCLEOTIDE SEQUENCE</scope>
    <source>
        <strain evidence="1">CBHHK182m</strain>
    </source>
</reference>
<evidence type="ECO:0000313" key="2">
    <source>
        <dbReference type="Proteomes" id="UP001215598"/>
    </source>
</evidence>
<dbReference type="EMBL" id="JARKIB010000042">
    <property type="protein sequence ID" value="KAJ7758248.1"/>
    <property type="molecule type" value="Genomic_DNA"/>
</dbReference>
<evidence type="ECO:0000313" key="1">
    <source>
        <dbReference type="EMBL" id="KAJ7758248.1"/>
    </source>
</evidence>
<dbReference type="Proteomes" id="UP001215598">
    <property type="component" value="Unassembled WGS sequence"/>
</dbReference>
<gene>
    <name evidence="1" type="ORF">B0H16DRAFT_1535581</name>
</gene>
<proteinExistence type="predicted"/>
<sequence length="390" mass="43306">MSSHFPQELIAKFIEEIGPDPNTLRSCSLVCRAFTASSQRSIFSEVTIVITPETPTAAEHLLDVLLQSPHLAGHVRSLKIVVVHNRQPFDQPIIWSPATASILGLLHRVKSFTLDLLGRRTKPEWGGVPKKLKVAIRGLCHQSPLESLHLIGLGLVPDPAEFSQLVTSSALKELSFVGVTIPRLSEHRPETKCLTKCRLELGSSPLDFVAIWGDSLSTVRSLHFLWGQDTGSHLGLQMLLNAVSPSLEDLHLEYHTQFSLRKSHTVSLTDLTKLRRLELHVNISGQPASVHLYNFVRALTELLEASCSASLSTLVISMTLGFFVHEAVTQPIRPWPLLDGLLSGPRFLALRNVELRVKLSYPPRGAQLFEILRAQLPRTRARGIFQCNEV</sequence>
<comment type="caution">
    <text evidence="1">The sequence shown here is derived from an EMBL/GenBank/DDBJ whole genome shotgun (WGS) entry which is preliminary data.</text>
</comment>
<protein>
    <submittedName>
        <fullName evidence="1">Uncharacterized protein</fullName>
    </submittedName>
</protein>
<name>A0AAD7J982_9AGAR</name>
<accession>A0AAD7J982</accession>